<dbReference type="EMBL" id="BSET01000002">
    <property type="protein sequence ID" value="GLK02580.1"/>
    <property type="molecule type" value="Genomic_DNA"/>
</dbReference>
<sequence length="161" mass="17626">MSDTLMLPIAHIEARNLIDLIDQFTELLDDPDAHADPGVQRLTPILYPDDIAASDAFAALTSDDLRGRRKADAHTVRASLSAAASDPLEEGHELVPVDLEIDAAGLDSWMRTLTALRLVIAERLGIETEADHDPNDPRFGVYNWLGYRLETLLDAAEEAGI</sequence>
<organism evidence="1 2">
    <name type="scientific">Microbacterium keratanolyticum</name>
    <dbReference type="NCBI Taxonomy" id="67574"/>
    <lineage>
        <taxon>Bacteria</taxon>
        <taxon>Bacillati</taxon>
        <taxon>Actinomycetota</taxon>
        <taxon>Actinomycetes</taxon>
        <taxon>Micrococcales</taxon>
        <taxon>Microbacteriaceae</taxon>
        <taxon>Microbacterium</taxon>
    </lineage>
</organism>
<evidence type="ECO:0000313" key="2">
    <source>
        <dbReference type="Proteomes" id="UP001142325"/>
    </source>
</evidence>
<protein>
    <recommendedName>
        <fullName evidence="3">DUF2017 domain-containing protein</fullName>
    </recommendedName>
</protein>
<dbReference type="InterPro" id="IPR018561">
    <property type="entry name" value="AosR"/>
</dbReference>
<evidence type="ECO:0008006" key="3">
    <source>
        <dbReference type="Google" id="ProtNLM"/>
    </source>
</evidence>
<proteinExistence type="predicted"/>
<keyword evidence="2" id="KW-1185">Reference proteome</keyword>
<dbReference type="RefSeq" id="WP_204937429.1">
    <property type="nucleotide sequence ID" value="NZ_BAAAUM010000002.1"/>
</dbReference>
<gene>
    <name evidence="1" type="ORF">GCM10017596_22950</name>
</gene>
<reference evidence="1" key="1">
    <citation type="journal article" date="2014" name="Int. J. Syst. Evol. Microbiol.">
        <title>Complete genome sequence of Corynebacterium casei LMG S-19264T (=DSM 44701T), isolated from a smear-ripened cheese.</title>
        <authorList>
            <consortium name="US DOE Joint Genome Institute (JGI-PGF)"/>
            <person name="Walter F."/>
            <person name="Albersmeier A."/>
            <person name="Kalinowski J."/>
            <person name="Ruckert C."/>
        </authorList>
    </citation>
    <scope>NUCLEOTIDE SEQUENCE</scope>
    <source>
        <strain evidence="1">VKM Ac-1958</strain>
    </source>
</reference>
<comment type="caution">
    <text evidence="1">The sequence shown here is derived from an EMBL/GenBank/DDBJ whole genome shotgun (WGS) entry which is preliminary data.</text>
</comment>
<name>A0A9W6HV85_9MICO</name>
<reference evidence="1" key="2">
    <citation type="submission" date="2023-01" db="EMBL/GenBank/DDBJ databases">
        <authorList>
            <person name="Sun Q."/>
            <person name="Evtushenko L."/>
        </authorList>
    </citation>
    <scope>NUCLEOTIDE SEQUENCE</scope>
    <source>
        <strain evidence="1">VKM Ac-1958</strain>
    </source>
</reference>
<dbReference type="AlphaFoldDB" id="A0A9W6HV85"/>
<accession>A0A9W6HV85</accession>
<evidence type="ECO:0000313" key="1">
    <source>
        <dbReference type="EMBL" id="GLK02580.1"/>
    </source>
</evidence>
<dbReference type="Proteomes" id="UP001142325">
    <property type="component" value="Unassembled WGS sequence"/>
</dbReference>
<dbReference type="Pfam" id="PF09438">
    <property type="entry name" value="DUF2017"/>
    <property type="match status" value="1"/>
</dbReference>